<feature type="compositionally biased region" description="Basic and acidic residues" evidence="2">
    <location>
        <begin position="460"/>
        <end position="470"/>
    </location>
</feature>
<comment type="caution">
    <text evidence="3">The sequence shown here is derived from an EMBL/GenBank/DDBJ whole genome shotgun (WGS) entry which is preliminary data.</text>
</comment>
<protein>
    <submittedName>
        <fullName evidence="3">Uncharacterized protein</fullName>
    </submittedName>
</protein>
<keyword evidence="1" id="KW-0175">Coiled coil</keyword>
<gene>
    <name evidence="3" type="ORF">B0J11DRAFT_220510</name>
</gene>
<keyword evidence="4" id="KW-1185">Reference proteome</keyword>
<feature type="compositionally biased region" description="Basic residues" evidence="2">
    <location>
        <begin position="164"/>
        <end position="183"/>
    </location>
</feature>
<feature type="compositionally biased region" description="Acidic residues" evidence="2">
    <location>
        <begin position="446"/>
        <end position="455"/>
    </location>
</feature>
<feature type="compositionally biased region" description="Basic and acidic residues" evidence="2">
    <location>
        <begin position="112"/>
        <end position="121"/>
    </location>
</feature>
<feature type="compositionally biased region" description="Polar residues" evidence="2">
    <location>
        <begin position="573"/>
        <end position="583"/>
    </location>
</feature>
<feature type="compositionally biased region" description="Polar residues" evidence="2">
    <location>
        <begin position="58"/>
        <end position="72"/>
    </location>
</feature>
<feature type="region of interest" description="Disordered" evidence="2">
    <location>
        <begin position="444"/>
        <end position="482"/>
    </location>
</feature>
<feature type="coiled-coil region" evidence="1">
    <location>
        <begin position="608"/>
        <end position="635"/>
    </location>
</feature>
<name>A0A9P9IT03_9PLEO</name>
<accession>A0A9P9IT03</accession>
<dbReference type="AlphaFoldDB" id="A0A9P9IT03"/>
<dbReference type="OrthoDB" id="5428925at2759"/>
<sequence length="755" mass="83545">MLTQEDFVAKNMSAERSLQRSSWKAEAIRRGDLKISGPFPITEETPLNDEEEMAYAEHTNSNSPTAIATKTTGEAPRPVTPTQKSHQRPSSIHDGNSTLHPTVESVEVQSATRDDEQDSSHKRSPAGVREMSETTQRQSSAEPVPYSTPSPFPSIPESSTKTTPQKKKRKSGLRNVFRKMFGKKSRDEPIQEDDSARRHTYHKSDPVVLSGSPKRQQESATGPRISDLPVHDLQPVNPLGQHLPFPMNVNAPQETSPQHDYLTFDLPSPAQGRRRATLPSVLLAHSDAQSLPGVVHGSFDRLPAWDENDGQSIPSPQIGIALSSPPPGGAQSVQSKRRSRSAGALRDLAKGRPSIERRRSAEIRYWRNSYQSGSIYSTATRPQTARTVETVRSIETLDTVAQAPESVAETRNTTQHLPVAQHDQDVSQIPLSVEHFNFGNLKSEFSADEQEEEEVLPGPELERGREHEPEPEIPPRSIHRQSVEERVHHLEANVRDLETSIRRISGRTNRQTIILENAPKGRRSRNRSSSATSDRQGSHHSSKGSHTTISRVDYSSPPSPTLAPLSAVDEFPSSRSDPQTIISEPSIHPRPSTHHGYSASIDHLTAALHHERSARKALEHQVNSLQREFHDLHALVTKFLTTSPSYPTPSPDTIMTSNEERMTTPRAHAERGLGFDSAERGIRQTRISRFSNDGSEAGNDSLGSSREDVTSPETWMTPKEESGFGNGSGFFGRSRSQLELGGMKARKGNGEDEMF</sequence>
<feature type="compositionally biased region" description="Polar residues" evidence="2">
    <location>
        <begin position="80"/>
        <end position="100"/>
    </location>
</feature>
<feature type="region of interest" description="Disordered" evidence="2">
    <location>
        <begin position="510"/>
        <end position="597"/>
    </location>
</feature>
<evidence type="ECO:0000256" key="1">
    <source>
        <dbReference type="SAM" id="Coils"/>
    </source>
</evidence>
<feature type="compositionally biased region" description="Basic and acidic residues" evidence="2">
    <location>
        <begin position="184"/>
        <end position="205"/>
    </location>
</feature>
<evidence type="ECO:0000313" key="3">
    <source>
        <dbReference type="EMBL" id="KAH7132227.1"/>
    </source>
</evidence>
<evidence type="ECO:0000256" key="2">
    <source>
        <dbReference type="SAM" id="MobiDB-lite"/>
    </source>
</evidence>
<evidence type="ECO:0000313" key="4">
    <source>
        <dbReference type="Proteomes" id="UP000700596"/>
    </source>
</evidence>
<feature type="region of interest" description="Disordered" evidence="2">
    <location>
        <begin position="685"/>
        <end position="755"/>
    </location>
</feature>
<reference evidence="3" key="1">
    <citation type="journal article" date="2021" name="Nat. Commun.">
        <title>Genetic determinants of endophytism in the Arabidopsis root mycobiome.</title>
        <authorList>
            <person name="Mesny F."/>
            <person name="Miyauchi S."/>
            <person name="Thiergart T."/>
            <person name="Pickel B."/>
            <person name="Atanasova L."/>
            <person name="Karlsson M."/>
            <person name="Huettel B."/>
            <person name="Barry K.W."/>
            <person name="Haridas S."/>
            <person name="Chen C."/>
            <person name="Bauer D."/>
            <person name="Andreopoulos W."/>
            <person name="Pangilinan J."/>
            <person name="LaButti K."/>
            <person name="Riley R."/>
            <person name="Lipzen A."/>
            <person name="Clum A."/>
            <person name="Drula E."/>
            <person name="Henrissat B."/>
            <person name="Kohler A."/>
            <person name="Grigoriev I.V."/>
            <person name="Martin F.M."/>
            <person name="Hacquard S."/>
        </authorList>
    </citation>
    <scope>NUCLEOTIDE SEQUENCE</scope>
    <source>
        <strain evidence="3">MPI-CAGE-CH-0243</strain>
    </source>
</reference>
<proteinExistence type="predicted"/>
<dbReference type="EMBL" id="JAGMWT010000003">
    <property type="protein sequence ID" value="KAH7132227.1"/>
    <property type="molecule type" value="Genomic_DNA"/>
</dbReference>
<feature type="region of interest" description="Disordered" evidence="2">
    <location>
        <begin position="1"/>
        <end position="272"/>
    </location>
</feature>
<organism evidence="3 4">
    <name type="scientific">Dendryphion nanum</name>
    <dbReference type="NCBI Taxonomy" id="256645"/>
    <lineage>
        <taxon>Eukaryota</taxon>
        <taxon>Fungi</taxon>
        <taxon>Dikarya</taxon>
        <taxon>Ascomycota</taxon>
        <taxon>Pezizomycotina</taxon>
        <taxon>Dothideomycetes</taxon>
        <taxon>Pleosporomycetidae</taxon>
        <taxon>Pleosporales</taxon>
        <taxon>Torulaceae</taxon>
        <taxon>Dendryphion</taxon>
    </lineage>
</organism>
<feature type="region of interest" description="Disordered" evidence="2">
    <location>
        <begin position="302"/>
        <end position="354"/>
    </location>
</feature>
<feature type="compositionally biased region" description="Polar residues" evidence="2">
    <location>
        <begin position="685"/>
        <end position="694"/>
    </location>
</feature>
<dbReference type="Proteomes" id="UP000700596">
    <property type="component" value="Unassembled WGS sequence"/>
</dbReference>